<protein>
    <submittedName>
        <fullName evidence="1">CLUMA_CG008918, isoform A</fullName>
    </submittedName>
</protein>
<evidence type="ECO:0000313" key="1">
    <source>
        <dbReference type="EMBL" id="CRK95449.1"/>
    </source>
</evidence>
<reference evidence="1 2" key="1">
    <citation type="submission" date="2015-04" db="EMBL/GenBank/DDBJ databases">
        <authorList>
            <person name="Syromyatnikov M.Y."/>
            <person name="Popov V.N."/>
        </authorList>
    </citation>
    <scope>NUCLEOTIDE SEQUENCE [LARGE SCALE GENOMIC DNA]</scope>
</reference>
<name>A0A1J1IAJ7_9DIPT</name>
<dbReference type="Proteomes" id="UP000183832">
    <property type="component" value="Unassembled WGS sequence"/>
</dbReference>
<keyword evidence="2" id="KW-1185">Reference proteome</keyword>
<dbReference type="AlphaFoldDB" id="A0A1J1IAJ7"/>
<dbReference type="EMBL" id="CVRI01000042">
    <property type="protein sequence ID" value="CRK95449.1"/>
    <property type="molecule type" value="Genomic_DNA"/>
</dbReference>
<evidence type="ECO:0000313" key="2">
    <source>
        <dbReference type="Proteomes" id="UP000183832"/>
    </source>
</evidence>
<proteinExistence type="predicted"/>
<gene>
    <name evidence="1" type="ORF">CLUMA_CG008918</name>
</gene>
<accession>A0A1J1IAJ7</accession>
<organism evidence="1 2">
    <name type="scientific">Clunio marinus</name>
    <dbReference type="NCBI Taxonomy" id="568069"/>
    <lineage>
        <taxon>Eukaryota</taxon>
        <taxon>Metazoa</taxon>
        <taxon>Ecdysozoa</taxon>
        <taxon>Arthropoda</taxon>
        <taxon>Hexapoda</taxon>
        <taxon>Insecta</taxon>
        <taxon>Pterygota</taxon>
        <taxon>Neoptera</taxon>
        <taxon>Endopterygota</taxon>
        <taxon>Diptera</taxon>
        <taxon>Nematocera</taxon>
        <taxon>Chironomoidea</taxon>
        <taxon>Chironomidae</taxon>
        <taxon>Clunio</taxon>
    </lineage>
</organism>
<sequence>MTSSMSILECSVPGLLFHSFIVNPKNNLFSSLPFIKLRGVQQLSSHLSFNNESNYSKEIHPKLTKTRQTAVAREISVNRKSNKISGNKIFKLEI</sequence>